<dbReference type="PANTHER" id="PTHR24113">
    <property type="entry name" value="RAN GTPASE-ACTIVATING PROTEIN 1"/>
    <property type="match status" value="1"/>
</dbReference>
<accession>A0AB34JS92</accession>
<dbReference type="Gene3D" id="3.40.50.150">
    <property type="entry name" value="Vaccinia Virus protein VP39"/>
    <property type="match status" value="1"/>
</dbReference>
<keyword evidence="3" id="KW-0677">Repeat</keyword>
<organism evidence="4 5">
    <name type="scientific">Prymnesium parvum</name>
    <name type="common">Toxic golden alga</name>
    <dbReference type="NCBI Taxonomy" id="97485"/>
    <lineage>
        <taxon>Eukaryota</taxon>
        <taxon>Haptista</taxon>
        <taxon>Haptophyta</taxon>
        <taxon>Prymnesiophyceae</taxon>
        <taxon>Prymnesiales</taxon>
        <taxon>Prymnesiaceae</taxon>
        <taxon>Prymnesium</taxon>
    </lineage>
</organism>
<dbReference type="Gene3D" id="3.80.10.10">
    <property type="entry name" value="Ribonuclease Inhibitor"/>
    <property type="match status" value="1"/>
</dbReference>
<dbReference type="InterPro" id="IPR001611">
    <property type="entry name" value="Leu-rich_rpt"/>
</dbReference>
<dbReference type="CDD" id="cd02440">
    <property type="entry name" value="AdoMet_MTases"/>
    <property type="match status" value="1"/>
</dbReference>
<dbReference type="SUPFAM" id="SSF53335">
    <property type="entry name" value="S-adenosyl-L-methionine-dependent methyltransferases"/>
    <property type="match status" value="1"/>
</dbReference>
<protein>
    <recommendedName>
        <fullName evidence="6">Calmodulin-lysine N-methyltransferase</fullName>
    </recommendedName>
</protein>
<evidence type="ECO:0000256" key="2">
    <source>
        <dbReference type="ARBA" id="ARBA00022614"/>
    </source>
</evidence>
<dbReference type="AlphaFoldDB" id="A0AB34JS92"/>
<dbReference type="GO" id="GO:0006913">
    <property type="term" value="P:nucleocytoplasmic transport"/>
    <property type="evidence" value="ECO:0007669"/>
    <property type="project" value="TreeGrafter"/>
</dbReference>
<keyword evidence="2" id="KW-0433">Leucine-rich repeat</keyword>
<evidence type="ECO:0000313" key="4">
    <source>
        <dbReference type="EMBL" id="KAL1524479.1"/>
    </source>
</evidence>
<dbReference type="SUPFAM" id="SSF52047">
    <property type="entry name" value="RNI-like"/>
    <property type="match status" value="1"/>
</dbReference>
<dbReference type="InterPro" id="IPR029063">
    <property type="entry name" value="SAM-dependent_MTases_sf"/>
</dbReference>
<proteinExistence type="predicted"/>
<evidence type="ECO:0000256" key="1">
    <source>
        <dbReference type="ARBA" id="ARBA00022468"/>
    </source>
</evidence>
<dbReference type="EMBL" id="JBGBPQ010000005">
    <property type="protein sequence ID" value="KAL1524479.1"/>
    <property type="molecule type" value="Genomic_DNA"/>
</dbReference>
<sequence length="647" mass="68489">MAAAVFRRGDVEVSLAPAVESTGDLPRGCERLGVDGVPDCTGHAAWHGLGMLVDALCTPLGEKLCSDASHVLELGAGLGVPGLLAGRWAGRLTLTDNNEAVLERLRRSVCANERWLRLPALARVERLEWGLLHVPVHLRETVDLLLAADCVYSSEGASRLLETAAALLTPSGRMLLAYVCRWRNLDGELARAAKNAKLSLAVWDNHTCPPSRNGSGVFLLRRDTNTTEEAASTGPHATVDDKGALTLTPAMTQVQPGGASPASLVLAAAGPIKFDEMQLVDIGVAISVWAPGLQHVAIYAQPLDLSILPFGSCEALTSLRLVDCRLGAASVHALTMALPRLAHLFVLEVSGCSIGAPGDEALPSEAFAHVRELDFSRNAFVGSDLLAAALRAASQLRKLSVAGNELRGMGFESVCAALQAAPRLGALDLNGCPLGLTGAHVLAERLPQWVGLCELSVSSCMLGDGGCAALSRGLASLTQLTYLDLSSNALGDSGLETLSRTLGDSNVQHLLLSNGSVSAVGVRALFEWWLIDSPVKHLELQGHLLDECAALAVAEWLPDTRLHTLELADNSIGDSGCLALANVLHRCSTLLWLSLRLNEVSDQVIAQVKALFPAAKRCDEGGYPTMPRAEVRFSQPRDFSCNLLYGT</sequence>
<dbReference type="GO" id="GO:0031267">
    <property type="term" value="F:small GTPase binding"/>
    <property type="evidence" value="ECO:0007669"/>
    <property type="project" value="TreeGrafter"/>
</dbReference>
<gene>
    <name evidence="4" type="ORF">AB1Y20_019373</name>
</gene>
<keyword evidence="5" id="KW-1185">Reference proteome</keyword>
<keyword evidence="1" id="KW-0343">GTPase activation</keyword>
<dbReference type="GO" id="GO:0005829">
    <property type="term" value="C:cytosol"/>
    <property type="evidence" value="ECO:0007669"/>
    <property type="project" value="TreeGrafter"/>
</dbReference>
<dbReference type="Pfam" id="PF10294">
    <property type="entry name" value="Methyltransf_16"/>
    <property type="match status" value="1"/>
</dbReference>
<dbReference type="InterPro" id="IPR027038">
    <property type="entry name" value="RanGap"/>
</dbReference>
<dbReference type="InterPro" id="IPR019410">
    <property type="entry name" value="Methyltransf_16"/>
</dbReference>
<dbReference type="Pfam" id="PF13516">
    <property type="entry name" value="LRR_6"/>
    <property type="match status" value="2"/>
</dbReference>
<dbReference type="PANTHER" id="PTHR24113:SF12">
    <property type="entry name" value="RAN GTPASE-ACTIVATING PROTEIN 1"/>
    <property type="match status" value="1"/>
</dbReference>
<dbReference type="GO" id="GO:0005096">
    <property type="term" value="F:GTPase activator activity"/>
    <property type="evidence" value="ECO:0007669"/>
    <property type="project" value="UniProtKB-KW"/>
</dbReference>
<evidence type="ECO:0000256" key="3">
    <source>
        <dbReference type="ARBA" id="ARBA00022737"/>
    </source>
</evidence>
<comment type="caution">
    <text evidence="4">The sequence shown here is derived from an EMBL/GenBank/DDBJ whole genome shotgun (WGS) entry which is preliminary data.</text>
</comment>
<evidence type="ECO:0008006" key="6">
    <source>
        <dbReference type="Google" id="ProtNLM"/>
    </source>
</evidence>
<dbReference type="SMART" id="SM00368">
    <property type="entry name" value="LRR_RI"/>
    <property type="match status" value="8"/>
</dbReference>
<dbReference type="GO" id="GO:0048471">
    <property type="term" value="C:perinuclear region of cytoplasm"/>
    <property type="evidence" value="ECO:0007669"/>
    <property type="project" value="TreeGrafter"/>
</dbReference>
<dbReference type="InterPro" id="IPR032675">
    <property type="entry name" value="LRR_dom_sf"/>
</dbReference>
<name>A0AB34JS92_PRYPA</name>
<dbReference type="Proteomes" id="UP001515480">
    <property type="component" value="Unassembled WGS sequence"/>
</dbReference>
<reference evidence="4 5" key="1">
    <citation type="journal article" date="2024" name="Science">
        <title>Giant polyketide synthase enzymes in the biosynthesis of giant marine polyether toxins.</title>
        <authorList>
            <person name="Fallon T.R."/>
            <person name="Shende V.V."/>
            <person name="Wierzbicki I.H."/>
            <person name="Pendleton A.L."/>
            <person name="Watervoot N.F."/>
            <person name="Auber R.P."/>
            <person name="Gonzalez D.J."/>
            <person name="Wisecaver J.H."/>
            <person name="Moore B.S."/>
        </authorList>
    </citation>
    <scope>NUCLEOTIDE SEQUENCE [LARGE SCALE GENOMIC DNA]</scope>
    <source>
        <strain evidence="4 5">12B1</strain>
    </source>
</reference>
<evidence type="ECO:0000313" key="5">
    <source>
        <dbReference type="Proteomes" id="UP001515480"/>
    </source>
</evidence>
<dbReference type="GO" id="GO:0005634">
    <property type="term" value="C:nucleus"/>
    <property type="evidence" value="ECO:0007669"/>
    <property type="project" value="TreeGrafter"/>
</dbReference>